<accession>A0A937W1I7</accession>
<dbReference type="Proteomes" id="UP000712673">
    <property type="component" value="Unassembled WGS sequence"/>
</dbReference>
<gene>
    <name evidence="1" type="ORF">FJZ47_07335</name>
</gene>
<name>A0A937W1I7_UNCTE</name>
<evidence type="ECO:0008006" key="3">
    <source>
        <dbReference type="Google" id="ProtNLM"/>
    </source>
</evidence>
<protein>
    <recommendedName>
        <fullName evidence="3">Helicase HerA barrel domain-containing protein</fullName>
    </recommendedName>
</protein>
<reference evidence="1" key="1">
    <citation type="submission" date="2019-03" db="EMBL/GenBank/DDBJ databases">
        <title>Lake Tanganyika Metagenome-Assembled Genomes (MAGs).</title>
        <authorList>
            <person name="Tran P."/>
        </authorList>
    </citation>
    <scope>NUCLEOTIDE SEQUENCE</scope>
    <source>
        <strain evidence="1">K_DeepCast_65m_m2_066</strain>
    </source>
</reference>
<comment type="caution">
    <text evidence="1">The sequence shown here is derived from an EMBL/GenBank/DDBJ whole genome shotgun (WGS) entry which is preliminary data.</text>
</comment>
<organism evidence="1 2">
    <name type="scientific">Tectimicrobiota bacterium</name>
    <dbReference type="NCBI Taxonomy" id="2528274"/>
    <lineage>
        <taxon>Bacteria</taxon>
        <taxon>Pseudomonadati</taxon>
        <taxon>Nitrospinota/Tectimicrobiota group</taxon>
        <taxon>Candidatus Tectimicrobiota</taxon>
    </lineage>
</organism>
<dbReference type="AlphaFoldDB" id="A0A937W1I7"/>
<dbReference type="EMBL" id="VGLS01000168">
    <property type="protein sequence ID" value="MBM3223597.1"/>
    <property type="molecule type" value="Genomic_DNA"/>
</dbReference>
<proteinExistence type="predicted"/>
<evidence type="ECO:0000313" key="1">
    <source>
        <dbReference type="EMBL" id="MBM3223597.1"/>
    </source>
</evidence>
<sequence>MYDAEIGEVIGSSNTEFIAESALLHNPPPFGSFIQVQARETIYAVVCNAYTHSLEPNRLAIAYHRSEQELRDEQPQIFELLKTKFEAVIIGYECDGAVRYHLPPQPPRLHSFVHTCQPLEVRRITSRFWFLRFLMGVEKAPRDELIAAAIRAAYAVHPGDRSFLVKAGKELVKLIGDDYEMLSAILHRIQD</sequence>
<evidence type="ECO:0000313" key="2">
    <source>
        <dbReference type="Proteomes" id="UP000712673"/>
    </source>
</evidence>